<evidence type="ECO:0000256" key="3">
    <source>
        <dbReference type="ARBA" id="ARBA00022448"/>
    </source>
</evidence>
<comment type="catalytic activity">
    <reaction evidence="17 18">
        <text>[protein]-dithiol + NADP(+) = [protein]-disulfide + NADPH + H(+)</text>
        <dbReference type="Rhea" id="RHEA:18753"/>
        <dbReference type="Rhea" id="RHEA-COMP:10593"/>
        <dbReference type="Rhea" id="RHEA-COMP:10594"/>
        <dbReference type="ChEBI" id="CHEBI:15378"/>
        <dbReference type="ChEBI" id="CHEBI:29950"/>
        <dbReference type="ChEBI" id="CHEBI:50058"/>
        <dbReference type="ChEBI" id="CHEBI:57783"/>
        <dbReference type="ChEBI" id="CHEBI:58349"/>
        <dbReference type="EC" id="1.8.1.8"/>
    </reaction>
</comment>
<name>A0A7U7J407_9GAMM</name>
<evidence type="ECO:0000256" key="7">
    <source>
        <dbReference type="ARBA" id="ARBA00022729"/>
    </source>
</evidence>
<dbReference type="GO" id="GO:0017004">
    <property type="term" value="P:cytochrome complex assembly"/>
    <property type="evidence" value="ECO:0007669"/>
    <property type="project" value="UniProtKB-UniRule"/>
</dbReference>
<dbReference type="AlphaFoldDB" id="A0A7U7J407"/>
<evidence type="ECO:0000256" key="5">
    <source>
        <dbReference type="ARBA" id="ARBA00022519"/>
    </source>
</evidence>
<evidence type="ECO:0000256" key="15">
    <source>
        <dbReference type="ARBA" id="ARBA00023284"/>
    </source>
</evidence>
<evidence type="ECO:0000313" key="20">
    <source>
        <dbReference type="EMBL" id="CDH45723.1"/>
    </source>
</evidence>
<evidence type="ECO:0000256" key="4">
    <source>
        <dbReference type="ARBA" id="ARBA00022475"/>
    </source>
</evidence>
<evidence type="ECO:0000256" key="18">
    <source>
        <dbReference type="HAMAP-Rule" id="MF_00399"/>
    </source>
</evidence>
<comment type="function">
    <text evidence="18">Required to facilitate the formation of correct disulfide bonds in some periplasmic proteins and for the assembly of the periplasmic c-type cytochromes. Acts by transferring electrons from cytoplasmic thioredoxin to the periplasm. This transfer involves a cascade of disulfide bond formation and reduction steps.</text>
</comment>
<evidence type="ECO:0000256" key="10">
    <source>
        <dbReference type="ARBA" id="ARBA00022989"/>
    </source>
</evidence>
<proteinExistence type="inferred from homology"/>
<gene>
    <name evidence="18" type="primary">dsbD</name>
    <name evidence="20" type="ORF">BN874_2810001</name>
</gene>
<keyword evidence="6 18" id="KW-0812">Transmembrane</keyword>
<feature type="transmembrane region" description="Helical" evidence="18">
    <location>
        <begin position="434"/>
        <end position="455"/>
    </location>
</feature>
<feature type="transmembrane region" description="Helical" evidence="18">
    <location>
        <begin position="215"/>
        <end position="241"/>
    </location>
</feature>
<dbReference type="InterPro" id="IPR028250">
    <property type="entry name" value="DsbDN"/>
</dbReference>
<comment type="catalytic activity">
    <reaction evidence="16 18">
        <text>[protein]-dithiol + NAD(+) = [protein]-disulfide + NADH + H(+)</text>
        <dbReference type="Rhea" id="RHEA:18749"/>
        <dbReference type="Rhea" id="RHEA-COMP:10593"/>
        <dbReference type="Rhea" id="RHEA-COMP:10594"/>
        <dbReference type="ChEBI" id="CHEBI:15378"/>
        <dbReference type="ChEBI" id="CHEBI:29950"/>
        <dbReference type="ChEBI" id="CHEBI:50058"/>
        <dbReference type="ChEBI" id="CHEBI:57540"/>
        <dbReference type="ChEBI" id="CHEBI:57945"/>
        <dbReference type="EC" id="1.8.1.8"/>
    </reaction>
</comment>
<dbReference type="PANTHER" id="PTHR32234">
    <property type="entry name" value="THIOL:DISULFIDE INTERCHANGE PROTEIN DSBD"/>
    <property type="match status" value="1"/>
</dbReference>
<dbReference type="GO" id="GO:0005886">
    <property type="term" value="C:plasma membrane"/>
    <property type="evidence" value="ECO:0007669"/>
    <property type="project" value="UniProtKB-SubCell"/>
</dbReference>
<feature type="transmembrane region" description="Helical" evidence="18">
    <location>
        <begin position="294"/>
        <end position="316"/>
    </location>
</feature>
<dbReference type="HAMAP" id="MF_00399">
    <property type="entry name" value="DbsD"/>
    <property type="match status" value="1"/>
</dbReference>
<dbReference type="Pfam" id="PF02683">
    <property type="entry name" value="DsbD_TM"/>
    <property type="match status" value="1"/>
</dbReference>
<dbReference type="Gene3D" id="3.40.30.10">
    <property type="entry name" value="Glutaredoxin"/>
    <property type="match status" value="1"/>
</dbReference>
<feature type="transmembrane region" description="Helical" evidence="18">
    <location>
        <begin position="262"/>
        <end position="282"/>
    </location>
</feature>
<dbReference type="InterPro" id="IPR036929">
    <property type="entry name" value="DsbDN_sf"/>
</dbReference>
<keyword evidence="4 18" id="KW-1003">Cell membrane</keyword>
<feature type="disulfide bond" description="Redox-active" evidence="18">
    <location>
        <begin position="546"/>
        <end position="549"/>
    </location>
</feature>
<dbReference type="Gene3D" id="2.60.40.1250">
    <property type="entry name" value="Thiol:disulfide interchange protein DsbD, N-terminal domain"/>
    <property type="match status" value="1"/>
</dbReference>
<keyword evidence="9 18" id="KW-0249">Electron transport</keyword>
<organism evidence="20 21">
    <name type="scientific">Candidatus Contendobacter odensis Run_B_J11</name>
    <dbReference type="NCBI Taxonomy" id="1400861"/>
    <lineage>
        <taxon>Bacteria</taxon>
        <taxon>Pseudomonadati</taxon>
        <taxon>Pseudomonadota</taxon>
        <taxon>Gammaproteobacteria</taxon>
        <taxon>Candidatus Competibacteraceae</taxon>
        <taxon>Candidatus Contendibacter</taxon>
    </lineage>
</organism>
<dbReference type="InterPro" id="IPR036249">
    <property type="entry name" value="Thioredoxin-like_sf"/>
</dbReference>
<dbReference type="OrthoDB" id="9811036at2"/>
<comment type="caution">
    <text evidence="20">The sequence shown here is derived from an EMBL/GenBank/DDBJ whole genome shotgun (WGS) entry which is preliminary data.</text>
</comment>
<dbReference type="PROSITE" id="PS51352">
    <property type="entry name" value="THIOREDOXIN_2"/>
    <property type="match status" value="1"/>
</dbReference>
<accession>A0A7U7J407</accession>
<evidence type="ECO:0000256" key="14">
    <source>
        <dbReference type="ARBA" id="ARBA00023157"/>
    </source>
</evidence>
<evidence type="ECO:0000256" key="2">
    <source>
        <dbReference type="ARBA" id="ARBA00007241"/>
    </source>
</evidence>
<dbReference type="PROSITE" id="PS00194">
    <property type="entry name" value="THIOREDOXIN_1"/>
    <property type="match status" value="1"/>
</dbReference>
<evidence type="ECO:0000256" key="16">
    <source>
        <dbReference type="ARBA" id="ARBA00047388"/>
    </source>
</evidence>
<dbReference type="InterPro" id="IPR035671">
    <property type="entry name" value="DsbD_gamma"/>
</dbReference>
<dbReference type="RefSeq" id="WP_051497782.1">
    <property type="nucleotide sequence ID" value="NZ_CBTK010000203.1"/>
</dbReference>
<feature type="transmembrane region" description="Helical" evidence="18">
    <location>
        <begin position="375"/>
        <end position="399"/>
    </location>
</feature>
<keyword evidence="13 18" id="KW-0472">Membrane</keyword>
<feature type="disulfide bond" description="Redox-active" evidence="18">
    <location>
        <begin position="137"/>
        <end position="143"/>
    </location>
</feature>
<dbReference type="GO" id="GO:0047134">
    <property type="term" value="F:protein-disulfide reductase [NAD(P)H] activity"/>
    <property type="evidence" value="ECO:0007669"/>
    <property type="project" value="UniProtKB-UniRule"/>
</dbReference>
<keyword evidence="10 18" id="KW-1133">Transmembrane helix</keyword>
<dbReference type="Pfam" id="PF13899">
    <property type="entry name" value="Thioredoxin_7"/>
    <property type="match status" value="1"/>
</dbReference>
<reference evidence="20 21" key="1">
    <citation type="journal article" date="2014" name="ISME J.">
        <title>Candidatus Competibacter-lineage genomes retrieved from metagenomes reveal functional metabolic diversity.</title>
        <authorList>
            <person name="McIlroy S.J."/>
            <person name="Albertsen M."/>
            <person name="Andresen E.K."/>
            <person name="Saunders A.M."/>
            <person name="Kristiansen R."/>
            <person name="Stokholm-Bjerregaard M."/>
            <person name="Nielsen K.L."/>
            <person name="Nielsen P.H."/>
        </authorList>
    </citation>
    <scope>NUCLEOTIDE SEQUENCE [LARGE SCALE GENOMIC DNA]</scope>
    <source>
        <strain evidence="20 21">Run_B_J11</strain>
    </source>
</reference>
<dbReference type="EMBL" id="CBTK010000203">
    <property type="protein sequence ID" value="CDH45723.1"/>
    <property type="molecule type" value="Genomic_DNA"/>
</dbReference>
<comment type="subcellular location">
    <subcellularLocation>
        <location evidence="1 18">Cell inner membrane</location>
        <topology evidence="1 18">Multi-pass membrane protein</topology>
    </subcellularLocation>
</comment>
<feature type="transmembrane region" description="Helical" evidence="18">
    <location>
        <begin position="337"/>
        <end position="369"/>
    </location>
</feature>
<dbReference type="CDD" id="cd02953">
    <property type="entry name" value="DsbDgamma"/>
    <property type="match status" value="1"/>
</dbReference>
<keyword evidence="21" id="KW-1185">Reference proteome</keyword>
<evidence type="ECO:0000256" key="1">
    <source>
        <dbReference type="ARBA" id="ARBA00004429"/>
    </source>
</evidence>
<sequence>MKSPLRAWPWLALWLALLATPVMAGLFDRFGDSTSERILEADQAFQLTLNVLDPVTLEARWTIAPGYYLYRDKFRLNLPDAPGISITALEIPAGESKEDPYFGRQAVFHHEAAIIARLHRESFSAQTVRLKADYQGCAEIGVCYPPLSQTVSVALPAYSPRLPGEEAAVRTDNSPRPLGEGLGVRAETPYAAVAETERHEAEQDRLARLLGEQRFLAIPTFFGLGLLLAFTPCVFPMVPILSSLIAGQGPNLSRSRALRLSLSYVLAMAATYTLAGVLAALLGQNVQAWFQNPWVISLFSGMFVLLALSMFGLYELQLPSDWQNRLVEWSNRQRGGQYTGVAIMGFLSALIVGPCVAPPLIGVLTFIAVTGDLTLGAVALFALSFGMGVPLLIIGASAGHWLPHAGHWMERIKRVFGVMLLMVALWLLDRVLPAAIIMVLWATLLIVIATYMGALQPMVHGAPPWRTLVKGFGLVLLIYGVLLLVGVAAGGRDPLQPLRGVSLIANATGEAAALPFHRVKTVADVDRAVREAGGRTVMLDFYADWCVSCKELERETFSDRAVRMALADVVTLQADVTANDAADQALLHRFGVIGPPAILFFGVDGKERHERRVVGFMAAEAFKAHVQQLYTISL</sequence>
<dbReference type="GO" id="GO:0009055">
    <property type="term" value="F:electron transfer activity"/>
    <property type="evidence" value="ECO:0007669"/>
    <property type="project" value="UniProtKB-UniRule"/>
</dbReference>
<dbReference type="InterPro" id="IPR022910">
    <property type="entry name" value="Thiol_diS_interchange_DbsD"/>
</dbReference>
<dbReference type="Pfam" id="PF11412">
    <property type="entry name" value="DsbD_N"/>
    <property type="match status" value="1"/>
</dbReference>
<keyword evidence="8 18" id="KW-0201">Cytochrome c-type biogenesis</keyword>
<dbReference type="PANTHER" id="PTHR32234:SF0">
    <property type="entry name" value="THIOL:DISULFIDE INTERCHANGE PROTEIN DSBD"/>
    <property type="match status" value="1"/>
</dbReference>
<evidence type="ECO:0000256" key="6">
    <source>
        <dbReference type="ARBA" id="ARBA00022692"/>
    </source>
</evidence>
<dbReference type="InterPro" id="IPR017937">
    <property type="entry name" value="Thioredoxin_CS"/>
</dbReference>
<evidence type="ECO:0000256" key="17">
    <source>
        <dbReference type="ARBA" id="ARBA00047804"/>
    </source>
</evidence>
<evidence type="ECO:0000256" key="12">
    <source>
        <dbReference type="ARBA" id="ARBA00023027"/>
    </source>
</evidence>
<feature type="domain" description="Thioredoxin" evidence="19">
    <location>
        <begin position="492"/>
        <end position="631"/>
    </location>
</feature>
<keyword evidence="3 18" id="KW-0813">Transport</keyword>
<comment type="similarity">
    <text evidence="2 18">Belongs to the thioredoxin family. DsbD subfamily.</text>
</comment>
<dbReference type="GO" id="GO:0045454">
    <property type="term" value="P:cell redox homeostasis"/>
    <property type="evidence" value="ECO:0007669"/>
    <property type="project" value="TreeGrafter"/>
</dbReference>
<feature type="transmembrane region" description="Helical" evidence="18">
    <location>
        <begin position="467"/>
        <end position="489"/>
    </location>
</feature>
<evidence type="ECO:0000256" key="9">
    <source>
        <dbReference type="ARBA" id="ARBA00022982"/>
    </source>
</evidence>
<dbReference type="NCBIfam" id="NF001419">
    <property type="entry name" value="PRK00293.1"/>
    <property type="match status" value="1"/>
</dbReference>
<keyword evidence="12 18" id="KW-0520">NAD</keyword>
<keyword evidence="14 18" id="KW-1015">Disulfide bond</keyword>
<evidence type="ECO:0000256" key="11">
    <source>
        <dbReference type="ARBA" id="ARBA00023002"/>
    </source>
</evidence>
<dbReference type="SUPFAM" id="SSF74863">
    <property type="entry name" value="Thiol:disulfide interchange protein DsbD, N-terminal domain (DsbD-alpha)"/>
    <property type="match status" value="1"/>
</dbReference>
<dbReference type="EC" id="1.8.1.8" evidence="18"/>
<evidence type="ECO:0000256" key="13">
    <source>
        <dbReference type="ARBA" id="ARBA00023136"/>
    </source>
</evidence>
<keyword evidence="15 18" id="KW-0676">Redox-active center</keyword>
<protein>
    <recommendedName>
        <fullName evidence="18">Thiol:disulfide interchange protein DsbD</fullName>
        <ecNumber evidence="18">1.8.1.8</ecNumber>
    </recommendedName>
    <alternativeName>
        <fullName evidence="18">Protein-disulfide reductase</fullName>
        <shortName evidence="18">Disulfide reductase</shortName>
    </alternativeName>
</protein>
<keyword evidence="11 18" id="KW-0560">Oxidoreductase</keyword>
<feature type="disulfide bond" description="Redox-active" evidence="18">
    <location>
        <begin position="233"/>
        <end position="355"/>
    </location>
</feature>
<evidence type="ECO:0000256" key="8">
    <source>
        <dbReference type="ARBA" id="ARBA00022748"/>
    </source>
</evidence>
<dbReference type="InterPro" id="IPR013766">
    <property type="entry name" value="Thioredoxin_domain"/>
</dbReference>
<dbReference type="InterPro" id="IPR003834">
    <property type="entry name" value="Cyt_c_assmbl_TM_dom"/>
</dbReference>
<keyword evidence="5 18" id="KW-0997">Cell inner membrane</keyword>
<evidence type="ECO:0000259" key="19">
    <source>
        <dbReference type="PROSITE" id="PS51352"/>
    </source>
</evidence>
<keyword evidence="7" id="KW-0732">Signal</keyword>
<evidence type="ECO:0000313" key="21">
    <source>
        <dbReference type="Proteomes" id="UP000019184"/>
    </source>
</evidence>
<dbReference type="Proteomes" id="UP000019184">
    <property type="component" value="Unassembled WGS sequence"/>
</dbReference>
<dbReference type="SUPFAM" id="SSF52833">
    <property type="entry name" value="Thioredoxin-like"/>
    <property type="match status" value="1"/>
</dbReference>